<keyword evidence="3" id="KW-1185">Reference proteome</keyword>
<proteinExistence type="predicted"/>
<dbReference type="Pfam" id="PF09796">
    <property type="entry name" value="QCR10"/>
    <property type="match status" value="1"/>
</dbReference>
<keyword evidence="1" id="KW-1133">Transmembrane helix</keyword>
<gene>
    <name evidence="2" type="ORF">F503_02709</name>
</gene>
<dbReference type="GO" id="GO:0016740">
    <property type="term" value="F:transferase activity"/>
    <property type="evidence" value="ECO:0007669"/>
    <property type="project" value="UniProtKB-KW"/>
</dbReference>
<name>S3C448_OPHP1</name>
<dbReference type="GO" id="GO:0006122">
    <property type="term" value="P:mitochondrial electron transport, ubiquinol to cytochrome c"/>
    <property type="evidence" value="ECO:0007669"/>
    <property type="project" value="InterPro"/>
</dbReference>
<dbReference type="OMA" id="DKFFTHE"/>
<keyword evidence="1" id="KW-0812">Transmembrane</keyword>
<dbReference type="PANTHER" id="PTHR28254">
    <property type="entry name" value="CYTOCHROME B-C1 COMPLEX SUBUNIT 10"/>
    <property type="match status" value="1"/>
</dbReference>
<dbReference type="GO" id="GO:0005739">
    <property type="term" value="C:mitochondrion"/>
    <property type="evidence" value="ECO:0007669"/>
    <property type="project" value="GOC"/>
</dbReference>
<dbReference type="VEuPathDB" id="FungiDB:F503_02709"/>
<evidence type="ECO:0000313" key="3">
    <source>
        <dbReference type="Proteomes" id="UP000016923"/>
    </source>
</evidence>
<keyword evidence="2" id="KW-0808">Transferase</keyword>
<reference evidence="2 3" key="1">
    <citation type="journal article" date="2013" name="BMC Genomics">
        <title>The genome and transcriptome of the pine saprophyte Ophiostoma piceae, and a comparison with the bark beetle-associated pine pathogen Grosmannia clavigera.</title>
        <authorList>
            <person name="Haridas S."/>
            <person name="Wang Y."/>
            <person name="Lim L."/>
            <person name="Massoumi Alamouti S."/>
            <person name="Jackman S."/>
            <person name="Docking R."/>
            <person name="Robertson G."/>
            <person name="Birol I."/>
            <person name="Bohlmann J."/>
            <person name="Breuil C."/>
        </authorList>
    </citation>
    <scope>NUCLEOTIDE SEQUENCE [LARGE SCALE GENOMIC DNA]</scope>
    <source>
        <strain evidence="2 3">UAMH 11346</strain>
    </source>
</reference>
<dbReference type="HOGENOM" id="CLU_152072_0_0_1"/>
<dbReference type="AlphaFoldDB" id="S3C448"/>
<dbReference type="eggNOG" id="ENOG502SBV5">
    <property type="taxonomic scope" value="Eukaryota"/>
</dbReference>
<evidence type="ECO:0000256" key="1">
    <source>
        <dbReference type="SAM" id="Phobius"/>
    </source>
</evidence>
<dbReference type="PANTHER" id="PTHR28254:SF1">
    <property type="entry name" value="CYTOCHROME B-C1 COMPLEX SUBUNIT 10, MITOCHONDRIAL"/>
    <property type="match status" value="1"/>
</dbReference>
<accession>S3C448</accession>
<evidence type="ECO:0000313" key="2">
    <source>
        <dbReference type="EMBL" id="EPE06581.1"/>
    </source>
</evidence>
<organism evidence="2 3">
    <name type="scientific">Ophiostoma piceae (strain UAMH 11346)</name>
    <name type="common">Sap stain fungus</name>
    <dbReference type="NCBI Taxonomy" id="1262450"/>
    <lineage>
        <taxon>Eukaryota</taxon>
        <taxon>Fungi</taxon>
        <taxon>Dikarya</taxon>
        <taxon>Ascomycota</taxon>
        <taxon>Pezizomycotina</taxon>
        <taxon>Sordariomycetes</taxon>
        <taxon>Sordariomycetidae</taxon>
        <taxon>Ophiostomatales</taxon>
        <taxon>Ophiostomataceae</taxon>
        <taxon>Ophiostoma</taxon>
    </lineage>
</organism>
<dbReference type="OrthoDB" id="2391627at2759"/>
<keyword evidence="1" id="KW-0472">Membrane</keyword>
<protein>
    <submittedName>
        <fullName evidence="2">Alpha-glucosyltransferase alg-10</fullName>
    </submittedName>
</protein>
<dbReference type="EMBL" id="KE148153">
    <property type="protein sequence ID" value="EPE06581.1"/>
    <property type="molecule type" value="Genomic_DNA"/>
</dbReference>
<sequence length="84" mass="9077">MPFSSTQFKSQYGPKYHAQAHLKGATPKTLLRYGVTIAPFGVAAGAAVLFFASGIPRVQTDILQKIPVIGPYFTKNIHPADSPF</sequence>
<dbReference type="InterPro" id="IPR019182">
    <property type="entry name" value="Cytochrome_b-c1_su10_fun"/>
</dbReference>
<dbReference type="STRING" id="1262450.S3C448"/>
<dbReference type="Proteomes" id="UP000016923">
    <property type="component" value="Unassembled WGS sequence"/>
</dbReference>
<feature type="transmembrane region" description="Helical" evidence="1">
    <location>
        <begin position="30"/>
        <end position="52"/>
    </location>
</feature>